<evidence type="ECO:0000256" key="3">
    <source>
        <dbReference type="ARBA" id="ARBA00022598"/>
    </source>
</evidence>
<keyword evidence="3 8" id="KW-0436">Ligase</keyword>
<dbReference type="EMBL" id="CP014265">
    <property type="protein sequence ID" value="AMK15580.1"/>
    <property type="molecule type" value="Genomic_DNA"/>
</dbReference>
<dbReference type="STRING" id="294671.YLM1_1023"/>
<dbReference type="NCBIfam" id="TIGR00081">
    <property type="entry name" value="purC"/>
    <property type="match status" value="1"/>
</dbReference>
<dbReference type="InterPro" id="IPR050089">
    <property type="entry name" value="SAICAR_synthetase"/>
</dbReference>
<dbReference type="Gene3D" id="3.30.470.20">
    <property type="entry name" value="ATP-grasp fold, B domain"/>
    <property type="match status" value="1"/>
</dbReference>
<dbReference type="AlphaFoldDB" id="A0A126QZM6"/>
<keyword evidence="6 8" id="KW-0067">ATP-binding</keyword>
<dbReference type="SUPFAM" id="SSF56104">
    <property type="entry name" value="SAICAR synthase-like"/>
    <property type="match status" value="1"/>
</dbReference>
<dbReference type="GO" id="GO:0006189">
    <property type="term" value="P:'de novo' IMP biosynthetic process"/>
    <property type="evidence" value="ECO:0007669"/>
    <property type="project" value="UniProtKB-UniRule"/>
</dbReference>
<reference evidence="10 11" key="1">
    <citation type="journal article" date="2016" name="Genome Announc.">
        <title>Draft Genome Sequence of the Rumen Methanogen Methanobrevibacter olleyae YLM1.</title>
        <authorList>
            <person name="Kelly W.J."/>
            <person name="Li D."/>
            <person name="Lambie S.C."/>
            <person name="Cox F."/>
            <person name="Attwood G.T."/>
            <person name="Altermann E."/>
            <person name="Leahy S.C."/>
        </authorList>
    </citation>
    <scope>NUCLEOTIDE SEQUENCE [LARGE SCALE GENOMIC DNA]</scope>
    <source>
        <strain evidence="10 11">YLM1</strain>
    </source>
</reference>
<evidence type="ECO:0000256" key="4">
    <source>
        <dbReference type="ARBA" id="ARBA00022741"/>
    </source>
</evidence>
<evidence type="ECO:0000259" key="9">
    <source>
        <dbReference type="Pfam" id="PF01259"/>
    </source>
</evidence>
<dbReference type="GO" id="GO:0009236">
    <property type="term" value="P:cobalamin biosynthetic process"/>
    <property type="evidence" value="ECO:0007669"/>
    <property type="project" value="InterPro"/>
</dbReference>
<dbReference type="FunFam" id="3.30.470.20:FF:000006">
    <property type="entry name" value="Phosphoribosylaminoimidazole-succinocarboxamide synthase"/>
    <property type="match status" value="1"/>
</dbReference>
<keyword evidence="4 8" id="KW-0547">Nucleotide-binding</keyword>
<evidence type="ECO:0000313" key="10">
    <source>
        <dbReference type="EMBL" id="AMK15580.1"/>
    </source>
</evidence>
<organism evidence="10 11">
    <name type="scientific">Methanobrevibacter olleyae</name>
    <dbReference type="NCBI Taxonomy" id="294671"/>
    <lineage>
        <taxon>Archaea</taxon>
        <taxon>Methanobacteriati</taxon>
        <taxon>Methanobacteriota</taxon>
        <taxon>Methanomada group</taxon>
        <taxon>Methanobacteria</taxon>
        <taxon>Methanobacteriales</taxon>
        <taxon>Methanobacteriaceae</taxon>
        <taxon>Methanobrevibacter</taxon>
    </lineage>
</organism>
<dbReference type="InterPro" id="IPR001636">
    <property type="entry name" value="SAICAR_synth"/>
</dbReference>
<reference evidence="11" key="2">
    <citation type="submission" date="2016-02" db="EMBL/GenBank/DDBJ databases">
        <title>The draft genome sequence of the rumen methanogen Methanobrevibacter olleyae YLM1.</title>
        <authorList>
            <consortium name="New Zealand Agricultural Greenhouse Gas Research Centre/Pastoral Greenhouse Gas Research Consortium"/>
            <person name="Kelly W.J."/>
            <person name="Li D."/>
            <person name="Lambie S.C."/>
            <person name="Attwood G.T."/>
            <person name="Altermann E."/>
            <person name="Leahy S.C."/>
        </authorList>
    </citation>
    <scope>NUCLEOTIDE SEQUENCE [LARGE SCALE GENOMIC DNA]</scope>
    <source>
        <strain evidence="11">YLM1</strain>
    </source>
</reference>
<dbReference type="Proteomes" id="UP000066376">
    <property type="component" value="Chromosome"/>
</dbReference>
<keyword evidence="11" id="KW-1185">Reference proteome</keyword>
<dbReference type="PANTHER" id="PTHR43599">
    <property type="entry name" value="MULTIFUNCTIONAL PROTEIN ADE2"/>
    <property type="match status" value="1"/>
</dbReference>
<evidence type="ECO:0000256" key="2">
    <source>
        <dbReference type="ARBA" id="ARBA00010190"/>
    </source>
</evidence>
<dbReference type="HAMAP" id="MF_00137">
    <property type="entry name" value="SAICAR_synth"/>
    <property type="match status" value="1"/>
</dbReference>
<dbReference type="CDD" id="cd01415">
    <property type="entry name" value="SAICAR_synt_PurC"/>
    <property type="match status" value="1"/>
</dbReference>
<dbReference type="PANTHER" id="PTHR43599:SF3">
    <property type="entry name" value="SI:DKEY-6E2.2"/>
    <property type="match status" value="1"/>
</dbReference>
<comment type="similarity">
    <text evidence="2 8">Belongs to the SAICAR synthetase family.</text>
</comment>
<dbReference type="GO" id="GO:0004639">
    <property type="term" value="F:phosphoribosylaminoimidazolesuccinocarboxamide synthase activity"/>
    <property type="evidence" value="ECO:0007669"/>
    <property type="project" value="UniProtKB-UniRule"/>
</dbReference>
<dbReference type="Pfam" id="PF01259">
    <property type="entry name" value="SAICAR_synt"/>
    <property type="match status" value="1"/>
</dbReference>
<evidence type="ECO:0000256" key="5">
    <source>
        <dbReference type="ARBA" id="ARBA00022755"/>
    </source>
</evidence>
<sequence length="249" mass="28291">MMIKMDSRNLLYEGKAKSVFQGESPNEVIIGFRDDMTAGDGARKETMGQKGYINSIICAKIFETLEDAGVKTQLIELCEPCVMKAKKLDMIPIEVIVRNIATGSIIRKFPFEDKAPFNPPLIQMDFKDDQFHDPMLNDAIAIALGIATKEDLDKLRELALEVNEVMTKMFKDIGIILVDFKIEFGKDSEGNIILGDEISPDSCRLWDAETLDILDKELFRQGKDDEVINAYEEVFNRLLSEEDRVKWNL</sequence>
<evidence type="ECO:0000256" key="6">
    <source>
        <dbReference type="ARBA" id="ARBA00022840"/>
    </source>
</evidence>
<feature type="domain" description="SAICAR synthetase/ADE2 N-terminal" evidence="9">
    <location>
        <begin position="10"/>
        <end position="237"/>
    </location>
</feature>
<dbReference type="PROSITE" id="PS01058">
    <property type="entry name" value="SAICAR_SYNTHETASE_2"/>
    <property type="match status" value="1"/>
</dbReference>
<evidence type="ECO:0000256" key="8">
    <source>
        <dbReference type="HAMAP-Rule" id="MF_00137"/>
    </source>
</evidence>
<dbReference type="Gene3D" id="3.30.200.20">
    <property type="entry name" value="Phosphorylase Kinase, domain 1"/>
    <property type="match status" value="1"/>
</dbReference>
<dbReference type="GO" id="GO:0005524">
    <property type="term" value="F:ATP binding"/>
    <property type="evidence" value="ECO:0007669"/>
    <property type="project" value="UniProtKB-KW"/>
</dbReference>
<dbReference type="InterPro" id="IPR033934">
    <property type="entry name" value="SAICAR_synt_PurC"/>
</dbReference>
<comment type="pathway">
    <text evidence="1 8">Purine metabolism; IMP biosynthesis via de novo pathway; 5-amino-1-(5-phospho-D-ribosyl)imidazole-4-carboxamide from 5-amino-1-(5-phospho-D-ribosyl)imidazole-4-carboxylate: step 1/2.</text>
</comment>
<evidence type="ECO:0000313" key="11">
    <source>
        <dbReference type="Proteomes" id="UP000066376"/>
    </source>
</evidence>
<keyword evidence="5 8" id="KW-0658">Purine biosynthesis</keyword>
<dbReference type="PATRIC" id="fig|294671.3.peg.1072"/>
<comment type="catalytic activity">
    <reaction evidence="7 8">
        <text>5-amino-1-(5-phospho-D-ribosyl)imidazole-4-carboxylate + L-aspartate + ATP = (2S)-2-[5-amino-1-(5-phospho-beta-D-ribosyl)imidazole-4-carboxamido]succinate + ADP + phosphate + 2 H(+)</text>
        <dbReference type="Rhea" id="RHEA:22628"/>
        <dbReference type="ChEBI" id="CHEBI:15378"/>
        <dbReference type="ChEBI" id="CHEBI:29991"/>
        <dbReference type="ChEBI" id="CHEBI:30616"/>
        <dbReference type="ChEBI" id="CHEBI:43474"/>
        <dbReference type="ChEBI" id="CHEBI:58443"/>
        <dbReference type="ChEBI" id="CHEBI:77657"/>
        <dbReference type="ChEBI" id="CHEBI:456216"/>
        <dbReference type="EC" id="6.3.2.6"/>
    </reaction>
</comment>
<dbReference type="InterPro" id="IPR028923">
    <property type="entry name" value="SAICAR_synt/ADE2_N"/>
</dbReference>
<accession>A0A126QZM6</accession>
<proteinExistence type="inferred from homology"/>
<dbReference type="InterPro" id="IPR018236">
    <property type="entry name" value="SAICAR_synthetase_CS"/>
</dbReference>
<protein>
    <recommendedName>
        <fullName evidence="8">Phosphoribosylaminoimidazole-succinocarboxamide synthase</fullName>
        <ecNumber evidence="8">6.3.2.6</ecNumber>
    </recommendedName>
    <alternativeName>
        <fullName evidence="8">SAICAR synthetase</fullName>
    </alternativeName>
</protein>
<gene>
    <name evidence="8" type="primary">purC</name>
    <name evidence="10" type="ORF">YLM1_1023</name>
</gene>
<name>A0A126QZM6_METOL</name>
<dbReference type="PROSITE" id="PS01057">
    <property type="entry name" value="SAICAR_SYNTHETASE_1"/>
    <property type="match status" value="1"/>
</dbReference>
<dbReference type="EC" id="6.3.2.6" evidence="8"/>
<dbReference type="UniPathway" id="UPA00074">
    <property type="reaction ID" value="UER00131"/>
</dbReference>
<dbReference type="KEGG" id="mol:YLM1_1023"/>
<evidence type="ECO:0000256" key="7">
    <source>
        <dbReference type="ARBA" id="ARBA00048475"/>
    </source>
</evidence>
<evidence type="ECO:0000256" key="1">
    <source>
        <dbReference type="ARBA" id="ARBA00004672"/>
    </source>
</evidence>